<sequence>MHEHANIIIPVDMSTLSVKTKHGSEPPLHLTPSMRRKVATPMYTTDMTRAKTVNNIEEQQLNKKLRDLEKQQSKMQAEILNLKASLLPEIKVTSAWEDKSTDEKSIQPTQGTTDTNQLRPNPPASGSEGNQELPKNRKRSGSLPPLSFRKEAERERLTAAPESADTGTLFTPSPPSNTGGIRRSRSMNELDGRARPRPKSAHIGATDVHNSNRRRSICLPRSRSLNSSTESLPSDPPKTKRLSNADGSSAENVTRPRAQTISSLLPLRKAKSTTNINKAVRTRRVTVDMADLTRLDKDSIFKNPSYNPVLLNASQSRATNGAPRHRRATSPVRLSHLSPDAMQPSPPAKSTPTLQDQFEQLKACRYLRVPSEDSD</sequence>
<feature type="compositionally biased region" description="Polar residues" evidence="2">
    <location>
        <begin position="106"/>
        <end position="119"/>
    </location>
</feature>
<dbReference type="AlphaFoldDB" id="A0A914B2R4"/>
<name>A0A914B2R4_PATMI</name>
<feature type="compositionally biased region" description="Basic and acidic residues" evidence="2">
    <location>
        <begin position="96"/>
        <end position="105"/>
    </location>
</feature>
<feature type="compositionally biased region" description="Polar residues" evidence="2">
    <location>
        <begin position="245"/>
        <end position="258"/>
    </location>
</feature>
<dbReference type="Proteomes" id="UP000887568">
    <property type="component" value="Unplaced"/>
</dbReference>
<protein>
    <submittedName>
        <fullName evidence="3">Uncharacterized protein</fullName>
    </submittedName>
</protein>
<organism evidence="3 4">
    <name type="scientific">Patiria miniata</name>
    <name type="common">Bat star</name>
    <name type="synonym">Asterina miniata</name>
    <dbReference type="NCBI Taxonomy" id="46514"/>
    <lineage>
        <taxon>Eukaryota</taxon>
        <taxon>Metazoa</taxon>
        <taxon>Echinodermata</taxon>
        <taxon>Eleutherozoa</taxon>
        <taxon>Asterozoa</taxon>
        <taxon>Asteroidea</taxon>
        <taxon>Valvatacea</taxon>
        <taxon>Valvatida</taxon>
        <taxon>Asterinidae</taxon>
        <taxon>Patiria</taxon>
    </lineage>
</organism>
<reference evidence="3" key="1">
    <citation type="submission" date="2022-11" db="UniProtKB">
        <authorList>
            <consortium name="EnsemblMetazoa"/>
        </authorList>
    </citation>
    <scope>IDENTIFICATION</scope>
</reference>
<feature type="compositionally biased region" description="Polar residues" evidence="2">
    <location>
        <begin position="165"/>
        <end position="179"/>
    </location>
</feature>
<evidence type="ECO:0000256" key="2">
    <source>
        <dbReference type="SAM" id="MobiDB-lite"/>
    </source>
</evidence>
<feature type="compositionally biased region" description="Basic and acidic residues" evidence="2">
    <location>
        <begin position="148"/>
        <end position="157"/>
    </location>
</feature>
<dbReference type="OrthoDB" id="10111901at2759"/>
<feature type="compositionally biased region" description="Polar residues" evidence="2">
    <location>
        <begin position="223"/>
        <end position="232"/>
    </location>
</feature>
<evidence type="ECO:0000313" key="4">
    <source>
        <dbReference type="Proteomes" id="UP000887568"/>
    </source>
</evidence>
<proteinExistence type="predicted"/>
<evidence type="ECO:0000256" key="1">
    <source>
        <dbReference type="SAM" id="Coils"/>
    </source>
</evidence>
<feature type="region of interest" description="Disordered" evidence="2">
    <location>
        <begin position="316"/>
        <end position="355"/>
    </location>
</feature>
<evidence type="ECO:0000313" key="3">
    <source>
        <dbReference type="EnsemblMetazoa" id="XP_038070302.1"/>
    </source>
</evidence>
<dbReference type="GeneID" id="119739427"/>
<accession>A0A914B2R4</accession>
<feature type="region of interest" description="Disordered" evidence="2">
    <location>
        <begin position="96"/>
        <end position="258"/>
    </location>
</feature>
<keyword evidence="4" id="KW-1185">Reference proteome</keyword>
<keyword evidence="1" id="KW-0175">Coiled coil</keyword>
<feature type="coiled-coil region" evidence="1">
    <location>
        <begin position="54"/>
        <end position="85"/>
    </location>
</feature>
<dbReference type="EnsemblMetazoa" id="XM_038214374.1">
    <property type="protein sequence ID" value="XP_038070302.1"/>
    <property type="gene ID" value="LOC119739427"/>
</dbReference>
<dbReference type="RefSeq" id="XP_038070302.1">
    <property type="nucleotide sequence ID" value="XM_038214374.1"/>
</dbReference>